<comment type="subcellular location">
    <subcellularLocation>
        <location evidence="1">Membrane</location>
        <topology evidence="1">Multi-pass membrane protein</topology>
    </subcellularLocation>
</comment>
<organism evidence="12 13">
    <name type="scientific">Chenopodium quinoa</name>
    <name type="common">Quinoa</name>
    <dbReference type="NCBI Taxonomy" id="63459"/>
    <lineage>
        <taxon>Eukaryota</taxon>
        <taxon>Viridiplantae</taxon>
        <taxon>Streptophyta</taxon>
        <taxon>Embryophyta</taxon>
        <taxon>Tracheophyta</taxon>
        <taxon>Spermatophyta</taxon>
        <taxon>Magnoliopsida</taxon>
        <taxon>eudicotyledons</taxon>
        <taxon>Gunneridae</taxon>
        <taxon>Pentapetalae</taxon>
        <taxon>Caryophyllales</taxon>
        <taxon>Chenopodiaceae</taxon>
        <taxon>Chenopodioideae</taxon>
        <taxon>Atripliceae</taxon>
        <taxon>Chenopodium</taxon>
    </lineage>
</organism>
<dbReference type="AlphaFoldDB" id="A0A803L804"/>
<dbReference type="InterPro" id="IPR020846">
    <property type="entry name" value="MFS_dom"/>
</dbReference>
<keyword evidence="8 10" id="KW-0472">Membrane</keyword>
<evidence type="ECO:0000256" key="4">
    <source>
        <dbReference type="ARBA" id="ARBA00022597"/>
    </source>
</evidence>
<evidence type="ECO:0000256" key="2">
    <source>
        <dbReference type="ARBA" id="ARBA00010992"/>
    </source>
</evidence>
<keyword evidence="13" id="KW-1185">Reference proteome</keyword>
<feature type="transmembrane region" description="Helical" evidence="10">
    <location>
        <begin position="307"/>
        <end position="329"/>
    </location>
</feature>
<dbReference type="InterPro" id="IPR036259">
    <property type="entry name" value="MFS_trans_sf"/>
</dbReference>
<dbReference type="EnsemblPlants" id="AUR62007993-RA">
    <property type="protein sequence ID" value="AUR62007993-RA:cds"/>
    <property type="gene ID" value="AUR62007993"/>
</dbReference>
<dbReference type="PRINTS" id="PR00171">
    <property type="entry name" value="SUGRTRNSPORT"/>
</dbReference>
<dbReference type="Pfam" id="PF00083">
    <property type="entry name" value="Sugar_tr"/>
    <property type="match status" value="1"/>
</dbReference>
<feature type="transmembrane region" description="Helical" evidence="10">
    <location>
        <begin position="88"/>
        <end position="106"/>
    </location>
</feature>
<evidence type="ECO:0000256" key="6">
    <source>
        <dbReference type="ARBA" id="ARBA00022847"/>
    </source>
</evidence>
<dbReference type="SUPFAM" id="SSF103473">
    <property type="entry name" value="MFS general substrate transporter"/>
    <property type="match status" value="1"/>
</dbReference>
<feature type="transmembrane region" description="Helical" evidence="10">
    <location>
        <begin position="21"/>
        <end position="45"/>
    </location>
</feature>
<feature type="transmembrane region" description="Helical" evidence="10">
    <location>
        <begin position="174"/>
        <end position="195"/>
    </location>
</feature>
<dbReference type="NCBIfam" id="TIGR00879">
    <property type="entry name" value="SP"/>
    <property type="match status" value="1"/>
</dbReference>
<feature type="transmembrane region" description="Helical" evidence="10">
    <location>
        <begin position="112"/>
        <end position="133"/>
    </location>
</feature>
<reference evidence="12" key="2">
    <citation type="submission" date="2021-03" db="UniProtKB">
        <authorList>
            <consortium name="EnsemblPlants"/>
        </authorList>
    </citation>
    <scope>IDENTIFICATION</scope>
</reference>
<feature type="transmembrane region" description="Helical" evidence="10">
    <location>
        <begin position="145"/>
        <end position="162"/>
    </location>
</feature>
<dbReference type="PANTHER" id="PTHR48020">
    <property type="entry name" value="PROTON MYO-INOSITOL COTRANSPORTER"/>
    <property type="match status" value="1"/>
</dbReference>
<evidence type="ECO:0000256" key="9">
    <source>
        <dbReference type="RuleBase" id="RU003346"/>
    </source>
</evidence>
<evidence type="ECO:0000313" key="13">
    <source>
        <dbReference type="Proteomes" id="UP000596660"/>
    </source>
</evidence>
<feature type="transmembrane region" description="Helical" evidence="10">
    <location>
        <begin position="393"/>
        <end position="420"/>
    </location>
</feature>
<dbReference type="OrthoDB" id="6339427at2759"/>
<dbReference type="InterPro" id="IPR050814">
    <property type="entry name" value="Myo-inositol_Transporter"/>
</dbReference>
<feature type="transmembrane region" description="Helical" evidence="10">
    <location>
        <begin position="336"/>
        <end position="358"/>
    </location>
</feature>
<protein>
    <recommendedName>
        <fullName evidence="11">Major facilitator superfamily (MFS) profile domain-containing protein</fullName>
    </recommendedName>
</protein>
<evidence type="ECO:0000259" key="11">
    <source>
        <dbReference type="PROSITE" id="PS50850"/>
    </source>
</evidence>
<evidence type="ECO:0000256" key="1">
    <source>
        <dbReference type="ARBA" id="ARBA00004141"/>
    </source>
</evidence>
<gene>
    <name evidence="12" type="primary">LOC110686189</name>
</gene>
<dbReference type="GO" id="GO:0015293">
    <property type="term" value="F:symporter activity"/>
    <property type="evidence" value="ECO:0007669"/>
    <property type="project" value="UniProtKB-KW"/>
</dbReference>
<evidence type="ECO:0000313" key="12">
    <source>
        <dbReference type="EnsemblPlants" id="AUR62007993-RA:cds"/>
    </source>
</evidence>
<dbReference type="GeneID" id="110686189"/>
<reference evidence="12" key="1">
    <citation type="journal article" date="2017" name="Nature">
        <title>The genome of Chenopodium quinoa.</title>
        <authorList>
            <person name="Jarvis D.E."/>
            <person name="Ho Y.S."/>
            <person name="Lightfoot D.J."/>
            <person name="Schmoeckel S.M."/>
            <person name="Li B."/>
            <person name="Borm T.J.A."/>
            <person name="Ohyanagi H."/>
            <person name="Mineta K."/>
            <person name="Michell C.T."/>
            <person name="Saber N."/>
            <person name="Kharbatia N.M."/>
            <person name="Rupper R.R."/>
            <person name="Sharp A.R."/>
            <person name="Dally N."/>
            <person name="Boughton B.A."/>
            <person name="Woo Y.H."/>
            <person name="Gao G."/>
            <person name="Schijlen E.G.W.M."/>
            <person name="Guo X."/>
            <person name="Momin A.A."/>
            <person name="Negrao S."/>
            <person name="Al-Babili S."/>
            <person name="Gehring C."/>
            <person name="Roessner U."/>
            <person name="Jung C."/>
            <person name="Murphy K."/>
            <person name="Arold S.T."/>
            <person name="Gojobori T."/>
            <person name="van der Linden C.G."/>
            <person name="van Loo E.N."/>
            <person name="Jellen E.N."/>
            <person name="Maughan P.J."/>
            <person name="Tester M."/>
        </authorList>
    </citation>
    <scope>NUCLEOTIDE SEQUENCE [LARGE SCALE GENOMIC DNA]</scope>
    <source>
        <strain evidence="12">cv. PI 614886</strain>
    </source>
</reference>
<dbReference type="FunFam" id="1.20.1250.20:FF:000025">
    <property type="entry name" value="probable polyol transporter 4"/>
    <property type="match status" value="1"/>
</dbReference>
<evidence type="ECO:0000256" key="5">
    <source>
        <dbReference type="ARBA" id="ARBA00022692"/>
    </source>
</evidence>
<dbReference type="Proteomes" id="UP000596660">
    <property type="component" value="Unplaced"/>
</dbReference>
<dbReference type="Gene3D" id="1.20.1250.20">
    <property type="entry name" value="MFS general substrate transporter like domains"/>
    <property type="match status" value="1"/>
</dbReference>
<evidence type="ECO:0000256" key="8">
    <source>
        <dbReference type="ARBA" id="ARBA00023136"/>
    </source>
</evidence>
<keyword evidence="5 10" id="KW-0812">Transmembrane</keyword>
<dbReference type="InterPro" id="IPR005829">
    <property type="entry name" value="Sugar_transporter_CS"/>
</dbReference>
<dbReference type="PROSITE" id="PS50850">
    <property type="entry name" value="MFS"/>
    <property type="match status" value="1"/>
</dbReference>
<comment type="similarity">
    <text evidence="2 9">Belongs to the major facilitator superfamily. Sugar transporter (TC 2.A.1.1) family.</text>
</comment>
<dbReference type="GO" id="GO:0016020">
    <property type="term" value="C:membrane"/>
    <property type="evidence" value="ECO:0007669"/>
    <property type="project" value="UniProtKB-SubCell"/>
</dbReference>
<dbReference type="SMR" id="A0A803L804"/>
<evidence type="ECO:0000256" key="7">
    <source>
        <dbReference type="ARBA" id="ARBA00022989"/>
    </source>
</evidence>
<sequence length="514" mass="56257">MEEAVAGGEQHKHLNKFACAAAILASTISIIFGYDTGVMSGAMIFIKEDLKINDTQIEVLAGILNLCALVGSLIAGRTSDYIGRRYTIVVASTLFLLGSILMGYGMNFAVLMTGRCIAGFGVGFALMIAPIYTAEISSATHRGKLSSLPEFCISLGILLGYVSNYMFGKLTLKLGWRLMLGVAAIPSLGLIFGVLKMPESPRWLVMKGRTEDAKRVLKLVSNSKHEAEIRLEDIITTVESSKMLDKKSQTEFSLWKELLFKPTLAVRWTLFAAIGIHFFEHATGIEAVILYSPRIFKAVGITSKNKLLLANVGLGVVKTLFILVATFLLDKVGRRPLLLTSTAGVILALIALGVGLTFTSCYPHGNTTSAMLPIQEKFCRLPIVANSKNHASWALALSICATYIYMAFFSIGISPITWVYTSEIFPLKFRAVGAGLAVAVNRFMNAAVSMSFISMYKAITIGGTFFLFGGLAMMAWLFFYFFLPETKGKSLEEIEMMFSKKTQAINEDHFVNKK</sequence>
<feature type="transmembrane region" description="Helical" evidence="10">
    <location>
        <begin position="459"/>
        <end position="483"/>
    </location>
</feature>
<keyword evidence="7 10" id="KW-1133">Transmembrane helix</keyword>
<dbReference type="KEGG" id="cqi:110686189"/>
<dbReference type="Gramene" id="AUR62007993-RA">
    <property type="protein sequence ID" value="AUR62007993-RA:cds"/>
    <property type="gene ID" value="AUR62007993"/>
</dbReference>
<feature type="transmembrane region" description="Helical" evidence="10">
    <location>
        <begin position="57"/>
        <end position="76"/>
    </location>
</feature>
<dbReference type="InterPro" id="IPR003663">
    <property type="entry name" value="Sugar/inositol_transpt"/>
</dbReference>
<evidence type="ECO:0000256" key="3">
    <source>
        <dbReference type="ARBA" id="ARBA00022448"/>
    </source>
</evidence>
<dbReference type="PROSITE" id="PS00217">
    <property type="entry name" value="SUGAR_TRANSPORT_2"/>
    <property type="match status" value="1"/>
</dbReference>
<feature type="transmembrane region" description="Helical" evidence="10">
    <location>
        <begin position="432"/>
        <end position="453"/>
    </location>
</feature>
<dbReference type="OMA" id="VTCVLVY"/>
<evidence type="ECO:0000256" key="10">
    <source>
        <dbReference type="SAM" id="Phobius"/>
    </source>
</evidence>
<proteinExistence type="inferred from homology"/>
<keyword evidence="4" id="KW-0762">Sugar transport</keyword>
<name>A0A803L804_CHEQI</name>
<dbReference type="PANTHER" id="PTHR48020:SF49">
    <property type="entry name" value="SUGAR TRANSPORTER"/>
    <property type="match status" value="1"/>
</dbReference>
<keyword evidence="6" id="KW-0769">Symport</keyword>
<accession>A0A803L804</accession>
<dbReference type="PROSITE" id="PS00216">
    <property type="entry name" value="SUGAR_TRANSPORT_1"/>
    <property type="match status" value="1"/>
</dbReference>
<dbReference type="RefSeq" id="XP_021718474.1">
    <property type="nucleotide sequence ID" value="XM_021862782.1"/>
</dbReference>
<feature type="domain" description="Major facilitator superfamily (MFS) profile" evidence="11">
    <location>
        <begin position="21"/>
        <end position="487"/>
    </location>
</feature>
<dbReference type="InterPro" id="IPR005828">
    <property type="entry name" value="MFS_sugar_transport-like"/>
</dbReference>
<keyword evidence="3 9" id="KW-0813">Transport</keyword>